<accession>A0ABQ9VJZ1</accession>
<protein>
    <submittedName>
        <fullName evidence="1">Uncharacterized protein</fullName>
    </submittedName>
</protein>
<reference evidence="1 2" key="1">
    <citation type="submission" date="2023-05" db="EMBL/GenBank/DDBJ databases">
        <title>B98-5 Cell Line De Novo Hybrid Assembly: An Optical Mapping Approach.</title>
        <authorList>
            <person name="Kananen K."/>
            <person name="Auerbach J.A."/>
            <person name="Kautto E."/>
            <person name="Blachly J.S."/>
        </authorList>
    </citation>
    <scope>NUCLEOTIDE SEQUENCE [LARGE SCALE GENOMIC DNA]</scope>
    <source>
        <strain evidence="1">B95-8</strain>
        <tissue evidence="1">Cell line</tissue>
    </source>
</reference>
<name>A0ABQ9VJZ1_SAGOE</name>
<sequence>MVSACQADNSLGMHRVDLTGKTPSNTASSCWALPTIANYQDLLRCVPLLACVTSDGLRTIPITSPKEAEMNQLELSLLCTGFGRLQPDYPPVTGWLLPVAWQVAGSGDDAKRQVLDTSMDLLLETSRLMNAHPGVEPSD</sequence>
<dbReference type="Proteomes" id="UP001266305">
    <property type="component" value="Unassembled WGS sequence"/>
</dbReference>
<evidence type="ECO:0000313" key="1">
    <source>
        <dbReference type="EMBL" id="KAK2109683.1"/>
    </source>
</evidence>
<keyword evidence="2" id="KW-1185">Reference proteome</keyword>
<dbReference type="EMBL" id="JASSZA010000005">
    <property type="protein sequence ID" value="KAK2109683.1"/>
    <property type="molecule type" value="Genomic_DNA"/>
</dbReference>
<proteinExistence type="predicted"/>
<evidence type="ECO:0000313" key="2">
    <source>
        <dbReference type="Proteomes" id="UP001266305"/>
    </source>
</evidence>
<organism evidence="1 2">
    <name type="scientific">Saguinus oedipus</name>
    <name type="common">Cotton-top tamarin</name>
    <name type="synonym">Oedipomidas oedipus</name>
    <dbReference type="NCBI Taxonomy" id="9490"/>
    <lineage>
        <taxon>Eukaryota</taxon>
        <taxon>Metazoa</taxon>
        <taxon>Chordata</taxon>
        <taxon>Craniata</taxon>
        <taxon>Vertebrata</taxon>
        <taxon>Euteleostomi</taxon>
        <taxon>Mammalia</taxon>
        <taxon>Eutheria</taxon>
        <taxon>Euarchontoglires</taxon>
        <taxon>Primates</taxon>
        <taxon>Haplorrhini</taxon>
        <taxon>Platyrrhini</taxon>
        <taxon>Cebidae</taxon>
        <taxon>Callitrichinae</taxon>
        <taxon>Saguinus</taxon>
    </lineage>
</organism>
<comment type="caution">
    <text evidence="1">The sequence shown here is derived from an EMBL/GenBank/DDBJ whole genome shotgun (WGS) entry which is preliminary data.</text>
</comment>
<gene>
    <name evidence="1" type="ORF">P7K49_009429</name>
</gene>